<dbReference type="Gene3D" id="3.20.20.70">
    <property type="entry name" value="Aldolase class I"/>
    <property type="match status" value="1"/>
</dbReference>
<comment type="catalytic activity">
    <reaction evidence="10">
        <text>a 5,6-dihydrouridine in tRNA + NADP(+) = a uridine in tRNA + NADPH + H(+)</text>
        <dbReference type="Rhea" id="RHEA:23624"/>
        <dbReference type="Rhea" id="RHEA-COMP:13339"/>
        <dbReference type="Rhea" id="RHEA-COMP:13887"/>
        <dbReference type="ChEBI" id="CHEBI:15378"/>
        <dbReference type="ChEBI" id="CHEBI:57783"/>
        <dbReference type="ChEBI" id="CHEBI:58349"/>
        <dbReference type="ChEBI" id="CHEBI:65315"/>
        <dbReference type="ChEBI" id="CHEBI:74443"/>
    </reaction>
</comment>
<evidence type="ECO:0000256" key="5">
    <source>
        <dbReference type="ARBA" id="ARBA00022643"/>
    </source>
</evidence>
<keyword evidence="7" id="KW-0521">NADP</keyword>
<evidence type="ECO:0000256" key="9">
    <source>
        <dbReference type="ARBA" id="ARBA00023002"/>
    </source>
</evidence>
<keyword evidence="6 12" id="KW-0819">tRNA processing</keyword>
<dbReference type="InterPro" id="IPR001269">
    <property type="entry name" value="DUS_fam"/>
</dbReference>
<evidence type="ECO:0000313" key="16">
    <source>
        <dbReference type="Proteomes" id="UP000703038"/>
    </source>
</evidence>
<dbReference type="InterPro" id="IPR004652">
    <property type="entry name" value="DusB-like"/>
</dbReference>
<dbReference type="RefSeq" id="WP_204866258.1">
    <property type="nucleotide sequence ID" value="NZ_JAFBBK010000001.1"/>
</dbReference>
<evidence type="ECO:0000256" key="2">
    <source>
        <dbReference type="ARBA" id="ARBA00002790"/>
    </source>
</evidence>
<evidence type="ECO:0000256" key="6">
    <source>
        <dbReference type="ARBA" id="ARBA00022694"/>
    </source>
</evidence>
<evidence type="ECO:0000256" key="7">
    <source>
        <dbReference type="ARBA" id="ARBA00022857"/>
    </source>
</evidence>
<reference evidence="15 16" key="1">
    <citation type="submission" date="2021-01" db="EMBL/GenBank/DDBJ databases">
        <title>Genomics of switchgrass bacterial isolates.</title>
        <authorList>
            <person name="Shade A."/>
        </authorList>
    </citation>
    <scope>NUCLEOTIDE SEQUENCE [LARGE SCALE GENOMIC DNA]</scope>
    <source>
        <strain evidence="15 16">PvP111</strain>
    </source>
</reference>
<evidence type="ECO:0000259" key="14">
    <source>
        <dbReference type="Pfam" id="PF01207"/>
    </source>
</evidence>
<dbReference type="PANTHER" id="PTHR45846">
    <property type="entry name" value="TRNA-DIHYDROURIDINE(47) SYNTHASE [NAD(P)(+)]-LIKE"/>
    <property type="match status" value="1"/>
</dbReference>
<comment type="catalytic activity">
    <reaction evidence="11">
        <text>a 5,6-dihydrouridine in tRNA + NAD(+) = a uridine in tRNA + NADH + H(+)</text>
        <dbReference type="Rhea" id="RHEA:54452"/>
        <dbReference type="Rhea" id="RHEA-COMP:13339"/>
        <dbReference type="Rhea" id="RHEA-COMP:13887"/>
        <dbReference type="ChEBI" id="CHEBI:15378"/>
        <dbReference type="ChEBI" id="CHEBI:57540"/>
        <dbReference type="ChEBI" id="CHEBI:57945"/>
        <dbReference type="ChEBI" id="CHEBI:65315"/>
        <dbReference type="ChEBI" id="CHEBI:74443"/>
    </reaction>
</comment>
<keyword evidence="8" id="KW-0694">RNA-binding</keyword>
<dbReference type="InterPro" id="IPR035587">
    <property type="entry name" value="DUS-like_FMN-bd"/>
</dbReference>
<dbReference type="Gene3D" id="1.10.1200.80">
    <property type="entry name" value="Putative flavin oxidoreducatase, domain 2"/>
    <property type="match status" value="1"/>
</dbReference>
<dbReference type="Proteomes" id="UP000703038">
    <property type="component" value="Unassembled WGS sequence"/>
</dbReference>
<comment type="function">
    <text evidence="2 12">Catalyzes the synthesis of 5,6-dihydrouridine (D), a modified base found in the D-loop of most tRNAs, via the reduction of the C5-C6 double bond in target uridines.</text>
</comment>
<dbReference type="PANTHER" id="PTHR45846:SF1">
    <property type="entry name" value="TRNA-DIHYDROURIDINE(47) SYNTHASE [NAD(P)(+)]-LIKE"/>
    <property type="match status" value="1"/>
</dbReference>
<dbReference type="EC" id="1.3.1.-" evidence="12"/>
<sequence length="379" mass="40409">MTLQIGSLALRSPVVLAPMAGVTNVAFRTLCRELEETLTGSTSGLYVCEMVTARALVERQPATLHMTTFGPTETPRSLQLYTVDPDTTYDAAKMIVDENMADHIDMNFGCPVPKVTRKGGGAALPYKRSLFGRIVAAAVKATEGTDIPVTVKFRIGIDDEHHTHLDAGRIAAGEGAAAVALHARTAAQRYSGSADWSEIARLKDHVRDVPVLGNGDIFDASDAARMMAETGCDGVVVGRGCLGRPWLFAELSAALRGTTPPTPPTLGEVAVIMRRHAQLLSDHHGEGRGLREMRKHVAWYMRGFPAGSDLRVRMATVSTLAELDELLARLDPTVPFPADAEGPRGRQGSPGTVSLPDGWLDDPDDCAVPAGADLMHSGG</sequence>
<keyword evidence="5 12" id="KW-0288">FMN</keyword>
<dbReference type="CDD" id="cd02801">
    <property type="entry name" value="DUS_like_FMN"/>
    <property type="match status" value="1"/>
</dbReference>
<evidence type="ECO:0000256" key="10">
    <source>
        <dbReference type="ARBA" id="ARBA00048205"/>
    </source>
</evidence>
<comment type="caution">
    <text evidence="15">The sequence shown here is derived from an EMBL/GenBank/DDBJ whole genome shotgun (WGS) entry which is preliminary data.</text>
</comment>
<gene>
    <name evidence="15" type="ORF">JOE42_000307</name>
</gene>
<accession>A0ABS2KNM6</accession>
<dbReference type="Pfam" id="PF01207">
    <property type="entry name" value="Dus"/>
    <property type="match status" value="1"/>
</dbReference>
<protein>
    <recommendedName>
        <fullName evidence="12">tRNA-dihydrouridine synthase</fullName>
        <ecNumber evidence="12">1.3.1.-</ecNumber>
    </recommendedName>
</protein>
<feature type="domain" description="DUS-like FMN-binding" evidence="14">
    <location>
        <begin position="16"/>
        <end position="327"/>
    </location>
</feature>
<comment type="cofactor">
    <cofactor evidence="1 12">
        <name>FMN</name>
        <dbReference type="ChEBI" id="CHEBI:58210"/>
    </cofactor>
</comment>
<dbReference type="InterPro" id="IPR018517">
    <property type="entry name" value="tRNA_hU_synthase_CS"/>
</dbReference>
<dbReference type="PROSITE" id="PS01136">
    <property type="entry name" value="UPF0034"/>
    <property type="match status" value="1"/>
</dbReference>
<evidence type="ECO:0000256" key="3">
    <source>
        <dbReference type="ARBA" id="ARBA00022555"/>
    </source>
</evidence>
<dbReference type="InterPro" id="IPR024036">
    <property type="entry name" value="tRNA-dHydroUridine_Synthase_C"/>
</dbReference>
<organism evidence="15 16">
    <name type="scientific">Rhodococcoides corynebacterioides</name>
    <dbReference type="NCBI Taxonomy" id="53972"/>
    <lineage>
        <taxon>Bacteria</taxon>
        <taxon>Bacillati</taxon>
        <taxon>Actinomycetota</taxon>
        <taxon>Actinomycetes</taxon>
        <taxon>Mycobacteriales</taxon>
        <taxon>Nocardiaceae</taxon>
        <taxon>Rhodococcoides</taxon>
    </lineage>
</organism>
<dbReference type="EMBL" id="JAFBBK010000001">
    <property type="protein sequence ID" value="MBM7413574.1"/>
    <property type="molecule type" value="Genomic_DNA"/>
</dbReference>
<evidence type="ECO:0000256" key="8">
    <source>
        <dbReference type="ARBA" id="ARBA00022884"/>
    </source>
</evidence>
<comment type="similarity">
    <text evidence="12">Belongs to the dus family.</text>
</comment>
<keyword evidence="4 12" id="KW-0285">Flavoprotein</keyword>
<dbReference type="NCBIfam" id="TIGR00737">
    <property type="entry name" value="nifR3_yhdG"/>
    <property type="match status" value="1"/>
</dbReference>
<evidence type="ECO:0000256" key="13">
    <source>
        <dbReference type="SAM" id="MobiDB-lite"/>
    </source>
</evidence>
<evidence type="ECO:0000256" key="12">
    <source>
        <dbReference type="PIRNR" id="PIRNR006621"/>
    </source>
</evidence>
<name>A0ABS2KNM6_9NOCA</name>
<dbReference type="PIRSF" id="PIRSF006621">
    <property type="entry name" value="Dus"/>
    <property type="match status" value="1"/>
</dbReference>
<keyword evidence="9 12" id="KW-0560">Oxidoreductase</keyword>
<evidence type="ECO:0000256" key="11">
    <source>
        <dbReference type="ARBA" id="ARBA00048802"/>
    </source>
</evidence>
<proteinExistence type="inferred from homology"/>
<feature type="region of interest" description="Disordered" evidence="13">
    <location>
        <begin position="334"/>
        <end position="358"/>
    </location>
</feature>
<keyword evidence="16" id="KW-1185">Reference proteome</keyword>
<keyword evidence="3" id="KW-0820">tRNA-binding</keyword>
<dbReference type="InterPro" id="IPR013785">
    <property type="entry name" value="Aldolase_TIM"/>
</dbReference>
<evidence type="ECO:0000256" key="1">
    <source>
        <dbReference type="ARBA" id="ARBA00001917"/>
    </source>
</evidence>
<dbReference type="SUPFAM" id="SSF51395">
    <property type="entry name" value="FMN-linked oxidoreductases"/>
    <property type="match status" value="1"/>
</dbReference>
<evidence type="ECO:0000256" key="4">
    <source>
        <dbReference type="ARBA" id="ARBA00022630"/>
    </source>
</evidence>
<evidence type="ECO:0000313" key="15">
    <source>
        <dbReference type="EMBL" id="MBM7413574.1"/>
    </source>
</evidence>